<dbReference type="AlphaFoldDB" id="A0A101MFX0"/>
<organism evidence="2 3">
    <name type="scientific">Penicillium freii</name>
    <dbReference type="NCBI Taxonomy" id="48697"/>
    <lineage>
        <taxon>Eukaryota</taxon>
        <taxon>Fungi</taxon>
        <taxon>Dikarya</taxon>
        <taxon>Ascomycota</taxon>
        <taxon>Pezizomycotina</taxon>
        <taxon>Eurotiomycetes</taxon>
        <taxon>Eurotiomycetidae</taxon>
        <taxon>Eurotiales</taxon>
        <taxon>Aspergillaceae</taxon>
        <taxon>Penicillium</taxon>
    </lineage>
</organism>
<feature type="region of interest" description="Disordered" evidence="1">
    <location>
        <begin position="106"/>
        <end position="127"/>
    </location>
</feature>
<dbReference type="Proteomes" id="UP000055045">
    <property type="component" value="Unassembled WGS sequence"/>
</dbReference>
<comment type="caution">
    <text evidence="2">The sequence shown here is derived from an EMBL/GenBank/DDBJ whole genome shotgun (WGS) entry which is preliminary data.</text>
</comment>
<proteinExistence type="predicted"/>
<accession>A0A101MFX0</accession>
<keyword evidence="3" id="KW-1185">Reference proteome</keyword>
<evidence type="ECO:0000313" key="2">
    <source>
        <dbReference type="EMBL" id="KUM59635.1"/>
    </source>
</evidence>
<feature type="compositionally biased region" description="Basic and acidic residues" evidence="1">
    <location>
        <begin position="106"/>
        <end position="124"/>
    </location>
</feature>
<gene>
    <name evidence="2" type="ORF">ACN42_g7510</name>
</gene>
<protein>
    <submittedName>
        <fullName evidence="2">Uncharacterized protein</fullName>
    </submittedName>
</protein>
<name>A0A101MFX0_PENFR</name>
<sequence length="185" mass="21046">MAMDPPSDLEGPSFNPDPGCDLLEGIFSNNQLRWDFPTLTDPDEKSKKFADHNKQEYNVNSNVVFLAHAQDDEWDFSWTGRTKAPPTDFKRRWERLASQSYAGPADIRDLRNTHPDNPTFREADPASTGGVEEIVYQMTDSIAHGRIKAMGRSFHQTCPGDWDGGRMVGFGGTLRAYYEYDEYKE</sequence>
<dbReference type="EMBL" id="LLXE01000214">
    <property type="protein sequence ID" value="KUM59635.1"/>
    <property type="molecule type" value="Genomic_DNA"/>
</dbReference>
<dbReference type="STRING" id="48697.A0A101MFX0"/>
<feature type="region of interest" description="Disordered" evidence="1">
    <location>
        <begin position="1"/>
        <end position="21"/>
    </location>
</feature>
<evidence type="ECO:0000313" key="3">
    <source>
        <dbReference type="Proteomes" id="UP000055045"/>
    </source>
</evidence>
<reference evidence="2 3" key="1">
    <citation type="submission" date="2015-10" db="EMBL/GenBank/DDBJ databases">
        <title>Genome sequencing of Penicillium freii.</title>
        <authorList>
            <person name="Nguyen H.D."/>
            <person name="Visagie C.M."/>
            <person name="Seifert K.A."/>
        </authorList>
    </citation>
    <scope>NUCLEOTIDE SEQUENCE [LARGE SCALE GENOMIC DNA]</scope>
    <source>
        <strain evidence="2 3">DAOM 242723</strain>
    </source>
</reference>
<evidence type="ECO:0000256" key="1">
    <source>
        <dbReference type="SAM" id="MobiDB-lite"/>
    </source>
</evidence>